<proteinExistence type="predicted"/>
<feature type="domain" description="PNPLA" evidence="5">
    <location>
        <begin position="7"/>
        <end position="174"/>
    </location>
</feature>
<dbReference type="SUPFAM" id="SSF52151">
    <property type="entry name" value="FabD/lysophospholipase-like"/>
    <property type="match status" value="1"/>
</dbReference>
<gene>
    <name evidence="6" type="ORF">GMD78_12795</name>
</gene>
<keyword evidence="3 4" id="KW-0443">Lipid metabolism</keyword>
<dbReference type="Pfam" id="PF19890">
    <property type="entry name" value="DUF6363"/>
    <property type="match status" value="1"/>
</dbReference>
<dbReference type="InterPro" id="IPR050301">
    <property type="entry name" value="NTE"/>
</dbReference>
<keyword evidence="7" id="KW-1185">Reference proteome</keyword>
<dbReference type="Pfam" id="PF01734">
    <property type="entry name" value="Patatin"/>
    <property type="match status" value="1"/>
</dbReference>
<organism evidence="6 7">
    <name type="scientific">Ornithinibacillus caprae</name>
    <dbReference type="NCBI Taxonomy" id="2678566"/>
    <lineage>
        <taxon>Bacteria</taxon>
        <taxon>Bacillati</taxon>
        <taxon>Bacillota</taxon>
        <taxon>Bacilli</taxon>
        <taxon>Bacillales</taxon>
        <taxon>Bacillaceae</taxon>
        <taxon>Ornithinibacillus</taxon>
    </lineage>
</organism>
<dbReference type="GO" id="GO:0016042">
    <property type="term" value="P:lipid catabolic process"/>
    <property type="evidence" value="ECO:0007669"/>
    <property type="project" value="UniProtKB-UniRule"/>
</dbReference>
<dbReference type="PANTHER" id="PTHR14226:SF25">
    <property type="entry name" value="PHOSPHOESTERASE"/>
    <property type="match status" value="1"/>
</dbReference>
<evidence type="ECO:0000313" key="7">
    <source>
        <dbReference type="Proteomes" id="UP000469125"/>
    </source>
</evidence>
<name>A0A6N8FJ35_9BACI</name>
<dbReference type="InterPro" id="IPR037483">
    <property type="entry name" value="YjjU-like"/>
</dbReference>
<dbReference type="PROSITE" id="PS51635">
    <property type="entry name" value="PNPLA"/>
    <property type="match status" value="1"/>
</dbReference>
<evidence type="ECO:0000256" key="4">
    <source>
        <dbReference type="PROSITE-ProRule" id="PRU01161"/>
    </source>
</evidence>
<protein>
    <submittedName>
        <fullName evidence="6">Patatin family protein</fullName>
    </submittedName>
</protein>
<feature type="active site" description="Nucleophile" evidence="4">
    <location>
        <position position="40"/>
    </location>
</feature>
<dbReference type="InterPro" id="IPR016035">
    <property type="entry name" value="Acyl_Trfase/lysoPLipase"/>
</dbReference>
<dbReference type="CDD" id="cd07208">
    <property type="entry name" value="Pat_hypo_Ecoli_yjju_like"/>
    <property type="match status" value="1"/>
</dbReference>
<evidence type="ECO:0000256" key="1">
    <source>
        <dbReference type="ARBA" id="ARBA00022801"/>
    </source>
</evidence>
<comment type="caution">
    <text evidence="4">Lacks conserved residue(s) required for the propagation of feature annotation.</text>
</comment>
<dbReference type="Proteomes" id="UP000469125">
    <property type="component" value="Unassembled WGS sequence"/>
</dbReference>
<feature type="active site" description="Proton acceptor" evidence="4">
    <location>
        <position position="161"/>
    </location>
</feature>
<evidence type="ECO:0000256" key="2">
    <source>
        <dbReference type="ARBA" id="ARBA00022963"/>
    </source>
</evidence>
<dbReference type="RefSeq" id="WP_155669228.1">
    <property type="nucleotide sequence ID" value="NZ_WOCA01000010.1"/>
</dbReference>
<dbReference type="AlphaFoldDB" id="A0A6N8FJ35"/>
<comment type="caution">
    <text evidence="6">The sequence shown here is derived from an EMBL/GenBank/DDBJ whole genome shotgun (WGS) entry which is preliminary data.</text>
</comment>
<evidence type="ECO:0000256" key="3">
    <source>
        <dbReference type="ARBA" id="ARBA00023098"/>
    </source>
</evidence>
<keyword evidence="1 4" id="KW-0378">Hydrolase</keyword>
<dbReference type="InterPro" id="IPR045943">
    <property type="entry name" value="DUF6363"/>
</dbReference>
<evidence type="ECO:0000313" key="6">
    <source>
        <dbReference type="EMBL" id="MUK89251.1"/>
    </source>
</evidence>
<dbReference type="InterPro" id="IPR002641">
    <property type="entry name" value="PNPLA_dom"/>
</dbReference>
<sequence length="297" mass="34119">MKYNANLVLEGGGMRGAYTAGVLDFFHDQGIEFPLVTSTSSAALVGSSYIAKQRGRNYKILEQIWKNSQSISFLRMLQHKELFSMDFIFNTLSNDSFPIDFDTLSKTPTKFVIGTTDMNTGKPFYFDHYETKSDLLNLIRASCSLPVLAPSVSYKNKELMDGGISDAIPINPSIASGTPKHVVVLTRNQGYVKKPSNLHWLFKRVFKDYPNFINLLKTRHNLYNQTMQMLLKMEQQGEVFIIQPQKPLKASRIERNKDKLRLLYMQGYEEAENKLKDLQRFLKNSDQSYYFQDNISS</sequence>
<feature type="short sequence motif" description="GXGXXG" evidence="4">
    <location>
        <begin position="11"/>
        <end position="16"/>
    </location>
</feature>
<dbReference type="GO" id="GO:0016787">
    <property type="term" value="F:hydrolase activity"/>
    <property type="evidence" value="ECO:0007669"/>
    <property type="project" value="UniProtKB-UniRule"/>
</dbReference>
<keyword evidence="2 4" id="KW-0442">Lipid degradation</keyword>
<dbReference type="PANTHER" id="PTHR14226">
    <property type="entry name" value="NEUROPATHY TARGET ESTERASE/SWISS CHEESE D.MELANOGASTER"/>
    <property type="match status" value="1"/>
</dbReference>
<accession>A0A6N8FJ35</accession>
<reference evidence="6 7" key="1">
    <citation type="submission" date="2019-11" db="EMBL/GenBank/DDBJ databases">
        <authorList>
            <person name="Li X."/>
        </authorList>
    </citation>
    <scope>NUCLEOTIDE SEQUENCE [LARGE SCALE GENOMIC DNA]</scope>
    <source>
        <strain evidence="6 7">L9</strain>
    </source>
</reference>
<feature type="short sequence motif" description="DGA/G" evidence="4">
    <location>
        <begin position="161"/>
        <end position="163"/>
    </location>
</feature>
<dbReference type="EMBL" id="WOCA01000010">
    <property type="protein sequence ID" value="MUK89251.1"/>
    <property type="molecule type" value="Genomic_DNA"/>
</dbReference>
<dbReference type="Gene3D" id="3.40.1090.10">
    <property type="entry name" value="Cytosolic phospholipase A2 catalytic domain"/>
    <property type="match status" value="1"/>
</dbReference>
<evidence type="ECO:0000259" key="5">
    <source>
        <dbReference type="PROSITE" id="PS51635"/>
    </source>
</evidence>